<accession>A0A3N2C6K4</accession>
<sequence>MNPWLNRRMPPHSTDIDEPAGDAAARRPAARGPRPKKLATIARHGRLKRSNPIATGLKIVASTLAVALVSGGIVAGIALWDVAATVKPGVALVDSQGEAVTDLPAIGAYPGGVNLLIVGSDSRAGQDPVFGDAEEETGNLNDVTMLVHISEDHSNATVVSFPRDMFVPIPSCPDPSGGSFDSMSRQKINTSLSYGGLACTALTVSQLTGLEIPFAAEVQFSGVMAMSTALGGVTVCVADPIEDEYTNTFLSAGEHTLEGYEALQFLRTRHGVGDGSDLSRISNQQVFLSAMMQQVKSAETLTNPGILYSLAKAAAKNMQLSDSLTSLDTMIAIAMTLREVDLANIAFVQYPNAAVEGGVEPIDDAATALFEALGNDQPIQLSGATGAGAVANPTDPTAVDPAEGADAGADPAATAPPADATDPAAGGAVVLPSSVTGQTADQRTCSRGRTLEDQ</sequence>
<feature type="region of interest" description="Disordered" evidence="2">
    <location>
        <begin position="1"/>
        <end position="35"/>
    </location>
</feature>
<dbReference type="PANTHER" id="PTHR33392:SF6">
    <property type="entry name" value="POLYISOPRENYL-TEICHOIC ACID--PEPTIDOGLYCAN TEICHOIC ACID TRANSFERASE TAGU"/>
    <property type="match status" value="1"/>
</dbReference>
<feature type="transmembrane region" description="Helical" evidence="3">
    <location>
        <begin position="56"/>
        <end position="80"/>
    </location>
</feature>
<name>A0A3N2C6K4_9MICO</name>
<dbReference type="NCBIfam" id="TIGR00350">
    <property type="entry name" value="lytR_cpsA_psr"/>
    <property type="match status" value="1"/>
</dbReference>
<evidence type="ECO:0000259" key="4">
    <source>
        <dbReference type="Pfam" id="PF03816"/>
    </source>
</evidence>
<proteinExistence type="inferred from homology"/>
<keyword evidence="3" id="KW-0812">Transmembrane</keyword>
<dbReference type="AlphaFoldDB" id="A0A3N2C6K4"/>
<feature type="domain" description="Cell envelope-related transcriptional attenuator" evidence="4">
    <location>
        <begin position="141"/>
        <end position="296"/>
    </location>
</feature>
<dbReference type="PANTHER" id="PTHR33392">
    <property type="entry name" value="POLYISOPRENYL-TEICHOIC ACID--PEPTIDOGLYCAN TEICHOIC ACID TRANSFERASE TAGU"/>
    <property type="match status" value="1"/>
</dbReference>
<dbReference type="Pfam" id="PF03816">
    <property type="entry name" value="LytR_cpsA_psr"/>
    <property type="match status" value="1"/>
</dbReference>
<evidence type="ECO:0000256" key="3">
    <source>
        <dbReference type="SAM" id="Phobius"/>
    </source>
</evidence>
<feature type="compositionally biased region" description="Low complexity" evidence="2">
    <location>
        <begin position="400"/>
        <end position="428"/>
    </location>
</feature>
<evidence type="ECO:0000256" key="2">
    <source>
        <dbReference type="SAM" id="MobiDB-lite"/>
    </source>
</evidence>
<evidence type="ECO:0000256" key="1">
    <source>
        <dbReference type="ARBA" id="ARBA00006068"/>
    </source>
</evidence>
<gene>
    <name evidence="5" type="ORF">EDD42_3244</name>
</gene>
<keyword evidence="3" id="KW-1133">Transmembrane helix</keyword>
<comment type="caution">
    <text evidence="5">The sequence shown here is derived from an EMBL/GenBank/DDBJ whole genome shotgun (WGS) entry which is preliminary data.</text>
</comment>
<keyword evidence="3" id="KW-0472">Membrane</keyword>
<evidence type="ECO:0000313" key="5">
    <source>
        <dbReference type="EMBL" id="ROR83139.1"/>
    </source>
</evidence>
<feature type="region of interest" description="Disordered" evidence="2">
    <location>
        <begin position="384"/>
        <end position="454"/>
    </location>
</feature>
<evidence type="ECO:0000313" key="6">
    <source>
        <dbReference type="Proteomes" id="UP000266915"/>
    </source>
</evidence>
<protein>
    <submittedName>
        <fullName evidence="5">LytR family transcriptional attenuator</fullName>
    </submittedName>
</protein>
<dbReference type="InterPro" id="IPR004474">
    <property type="entry name" value="LytR_CpsA_psr"/>
</dbReference>
<dbReference type="InterPro" id="IPR050922">
    <property type="entry name" value="LytR/CpsA/Psr_CW_biosynth"/>
</dbReference>
<feature type="compositionally biased region" description="Polar residues" evidence="2">
    <location>
        <begin position="433"/>
        <end position="447"/>
    </location>
</feature>
<keyword evidence="6" id="KW-1185">Reference proteome</keyword>
<reference evidence="5 6" key="1">
    <citation type="submission" date="2018-11" db="EMBL/GenBank/DDBJ databases">
        <title>Sequencing the genomes of 1000 actinobacteria strains.</title>
        <authorList>
            <person name="Klenk H.-P."/>
        </authorList>
    </citation>
    <scope>NUCLEOTIDE SEQUENCE [LARGE SCALE GENOMIC DNA]</scope>
    <source>
        <strain evidence="5 6">DSM 14012</strain>
    </source>
</reference>
<dbReference type="EMBL" id="RKHL01000001">
    <property type="protein sequence ID" value="ROR83139.1"/>
    <property type="molecule type" value="Genomic_DNA"/>
</dbReference>
<dbReference type="Proteomes" id="UP000266915">
    <property type="component" value="Unassembled WGS sequence"/>
</dbReference>
<comment type="similarity">
    <text evidence="1">Belongs to the LytR/CpsA/Psr (LCP) family.</text>
</comment>
<organism evidence="5 6">
    <name type="scientific">Plantibacter flavus</name>
    <dbReference type="NCBI Taxonomy" id="150123"/>
    <lineage>
        <taxon>Bacteria</taxon>
        <taxon>Bacillati</taxon>
        <taxon>Actinomycetota</taxon>
        <taxon>Actinomycetes</taxon>
        <taxon>Micrococcales</taxon>
        <taxon>Microbacteriaceae</taxon>
        <taxon>Plantibacter</taxon>
    </lineage>
</organism>
<feature type="compositionally biased region" description="Low complexity" evidence="2">
    <location>
        <begin position="21"/>
        <end position="32"/>
    </location>
</feature>
<dbReference type="Gene3D" id="3.40.630.190">
    <property type="entry name" value="LCP protein"/>
    <property type="match status" value="1"/>
</dbReference>